<feature type="compositionally biased region" description="Basic and acidic residues" evidence="1">
    <location>
        <begin position="34"/>
        <end position="51"/>
    </location>
</feature>
<evidence type="ECO:0000256" key="1">
    <source>
        <dbReference type="SAM" id="MobiDB-lite"/>
    </source>
</evidence>
<sequence length="90" mass="10320">MMLRRRRSTPAMDEGSNQWTESTTKVSENMSRIPPRDPTDYAKDLSSRENLSEVSAGNSPAACYPENLFEADTDKMFSFFILFYYFSGDI</sequence>
<organism evidence="2 3">
    <name type="scientific">Araneus ventricosus</name>
    <name type="common">Orbweaver spider</name>
    <name type="synonym">Epeira ventricosa</name>
    <dbReference type="NCBI Taxonomy" id="182803"/>
    <lineage>
        <taxon>Eukaryota</taxon>
        <taxon>Metazoa</taxon>
        <taxon>Ecdysozoa</taxon>
        <taxon>Arthropoda</taxon>
        <taxon>Chelicerata</taxon>
        <taxon>Arachnida</taxon>
        <taxon>Araneae</taxon>
        <taxon>Araneomorphae</taxon>
        <taxon>Entelegynae</taxon>
        <taxon>Araneoidea</taxon>
        <taxon>Araneidae</taxon>
        <taxon>Araneus</taxon>
    </lineage>
</organism>
<protein>
    <submittedName>
        <fullName evidence="2">Uncharacterized protein</fullName>
    </submittedName>
</protein>
<evidence type="ECO:0000313" key="2">
    <source>
        <dbReference type="EMBL" id="GBN44819.1"/>
    </source>
</evidence>
<accession>A0A4Y2P1C8</accession>
<gene>
    <name evidence="2" type="ORF">AVEN_145998_1</name>
</gene>
<evidence type="ECO:0000313" key="3">
    <source>
        <dbReference type="Proteomes" id="UP000499080"/>
    </source>
</evidence>
<name>A0A4Y2P1C8_ARAVE</name>
<dbReference type="Proteomes" id="UP000499080">
    <property type="component" value="Unassembled WGS sequence"/>
</dbReference>
<dbReference type="AlphaFoldDB" id="A0A4Y2P1C8"/>
<feature type="compositionally biased region" description="Polar residues" evidence="1">
    <location>
        <begin position="15"/>
        <end position="30"/>
    </location>
</feature>
<comment type="caution">
    <text evidence="2">The sequence shown here is derived from an EMBL/GenBank/DDBJ whole genome shotgun (WGS) entry which is preliminary data.</text>
</comment>
<proteinExistence type="predicted"/>
<dbReference type="EMBL" id="BGPR01130532">
    <property type="protein sequence ID" value="GBN44819.1"/>
    <property type="molecule type" value="Genomic_DNA"/>
</dbReference>
<keyword evidence="3" id="KW-1185">Reference proteome</keyword>
<reference evidence="2 3" key="1">
    <citation type="journal article" date="2019" name="Sci. Rep.">
        <title>Orb-weaving spider Araneus ventricosus genome elucidates the spidroin gene catalogue.</title>
        <authorList>
            <person name="Kono N."/>
            <person name="Nakamura H."/>
            <person name="Ohtoshi R."/>
            <person name="Moran D.A.P."/>
            <person name="Shinohara A."/>
            <person name="Yoshida Y."/>
            <person name="Fujiwara M."/>
            <person name="Mori M."/>
            <person name="Tomita M."/>
            <person name="Arakawa K."/>
        </authorList>
    </citation>
    <scope>NUCLEOTIDE SEQUENCE [LARGE SCALE GENOMIC DNA]</scope>
</reference>
<feature type="region of interest" description="Disordered" evidence="1">
    <location>
        <begin position="1"/>
        <end position="57"/>
    </location>
</feature>